<evidence type="ECO:0000256" key="2">
    <source>
        <dbReference type="ARBA" id="ARBA00022679"/>
    </source>
</evidence>
<dbReference type="GO" id="GO:0004315">
    <property type="term" value="F:3-oxoacyl-[acyl-carrier-protein] synthase activity"/>
    <property type="evidence" value="ECO:0007669"/>
    <property type="project" value="InterPro"/>
</dbReference>
<evidence type="ECO:0000313" key="5">
    <source>
        <dbReference type="EMBL" id="PXA05761.1"/>
    </source>
</evidence>
<name>A0A317ZQS0_9BACT</name>
<comment type="similarity">
    <text evidence="1 3">Belongs to the thiolase-like superfamily. Beta-ketoacyl-ACP synthases family.</text>
</comment>
<organism evidence="5 6">
    <name type="scientific">Coraliomargarita sinensis</name>
    <dbReference type="NCBI Taxonomy" id="2174842"/>
    <lineage>
        <taxon>Bacteria</taxon>
        <taxon>Pseudomonadati</taxon>
        <taxon>Verrucomicrobiota</taxon>
        <taxon>Opitutia</taxon>
        <taxon>Puniceicoccales</taxon>
        <taxon>Coraliomargaritaceae</taxon>
        <taxon>Coraliomargarita</taxon>
    </lineage>
</organism>
<dbReference type="InterPro" id="IPR020841">
    <property type="entry name" value="PKS_Beta-ketoAc_synthase_dom"/>
</dbReference>
<dbReference type="PROSITE" id="PS00606">
    <property type="entry name" value="KS3_1"/>
    <property type="match status" value="1"/>
</dbReference>
<dbReference type="PANTHER" id="PTHR11712:SF336">
    <property type="entry name" value="3-OXOACYL-[ACYL-CARRIER-PROTEIN] SYNTHASE, MITOCHONDRIAL"/>
    <property type="match status" value="1"/>
</dbReference>
<dbReference type="EMBL" id="QHJQ01000001">
    <property type="protein sequence ID" value="PXA05761.1"/>
    <property type="molecule type" value="Genomic_DNA"/>
</dbReference>
<dbReference type="SUPFAM" id="SSF53901">
    <property type="entry name" value="Thiolase-like"/>
    <property type="match status" value="2"/>
</dbReference>
<evidence type="ECO:0000256" key="1">
    <source>
        <dbReference type="ARBA" id="ARBA00008467"/>
    </source>
</evidence>
<accession>A0A317ZQS0</accession>
<protein>
    <submittedName>
        <fullName evidence="5">Beta-ketoacyl synthase</fullName>
    </submittedName>
</protein>
<dbReference type="OrthoDB" id="9808669at2"/>
<sequence>MEQSRIVITGIGLTSPNGNTIEEYRKNLLDGVAGVQLMDVRYMGQQPAGVCDFDTKKYQNRKELRVGTRAGSIAIYSAHEAMNSSGIDFEGMDKSRIGVYVGTTEHGNVETENEVYNISKFDYDTRYWTHHHNPRTVANNPAGEITINMGITGPHYTIGAACAAGNAGLIQAVQMLRLGEVDVALAGGVSESIQTFGIFAGFKSQGALGSHEDVSKASRPFDKSRNGIVVSEGGAIYTLERLEDAQARGANILAEIIGYRINSDASDYVLPNPERQSECMRAALANAGIEPEDVDIVNTHATSTPQGDIQECKAIKEVFGECPNTYVNNTKSFIGHAMGAAGALELAGNLPSFQDNIVHPTINIDDLDPECALPNLIINEPRKVDAVKVILNNSFGMLGINSALIVRKFEK</sequence>
<dbReference type="GO" id="GO:0006633">
    <property type="term" value="P:fatty acid biosynthetic process"/>
    <property type="evidence" value="ECO:0007669"/>
    <property type="project" value="InterPro"/>
</dbReference>
<dbReference type="Pfam" id="PF00109">
    <property type="entry name" value="ketoacyl-synt"/>
    <property type="match status" value="1"/>
</dbReference>
<evidence type="ECO:0000256" key="3">
    <source>
        <dbReference type="RuleBase" id="RU003694"/>
    </source>
</evidence>
<evidence type="ECO:0000313" key="6">
    <source>
        <dbReference type="Proteomes" id="UP000247099"/>
    </source>
</evidence>
<dbReference type="Proteomes" id="UP000247099">
    <property type="component" value="Unassembled WGS sequence"/>
</dbReference>
<feature type="domain" description="Ketosynthase family 3 (KS3)" evidence="4">
    <location>
        <begin position="3"/>
        <end position="408"/>
    </location>
</feature>
<evidence type="ECO:0000259" key="4">
    <source>
        <dbReference type="PROSITE" id="PS52004"/>
    </source>
</evidence>
<dbReference type="RefSeq" id="WP_110129838.1">
    <property type="nucleotide sequence ID" value="NZ_QHJQ01000001.1"/>
</dbReference>
<dbReference type="PANTHER" id="PTHR11712">
    <property type="entry name" value="POLYKETIDE SYNTHASE-RELATED"/>
    <property type="match status" value="1"/>
</dbReference>
<dbReference type="AlphaFoldDB" id="A0A317ZQS0"/>
<dbReference type="InterPro" id="IPR014030">
    <property type="entry name" value="Ketoacyl_synth_N"/>
</dbReference>
<dbReference type="InterPro" id="IPR018201">
    <property type="entry name" value="Ketoacyl_synth_AS"/>
</dbReference>
<proteinExistence type="inferred from homology"/>
<comment type="caution">
    <text evidence="5">The sequence shown here is derived from an EMBL/GenBank/DDBJ whole genome shotgun (WGS) entry which is preliminary data.</text>
</comment>
<keyword evidence="6" id="KW-1185">Reference proteome</keyword>
<dbReference type="InterPro" id="IPR016039">
    <property type="entry name" value="Thiolase-like"/>
</dbReference>
<gene>
    <name evidence="5" type="ORF">DDZ13_00010</name>
</gene>
<dbReference type="Gene3D" id="3.40.47.10">
    <property type="match status" value="1"/>
</dbReference>
<keyword evidence="2 3" id="KW-0808">Transferase</keyword>
<dbReference type="Pfam" id="PF02801">
    <property type="entry name" value="Ketoacyl-synt_C"/>
    <property type="match status" value="1"/>
</dbReference>
<dbReference type="CDD" id="cd00834">
    <property type="entry name" value="KAS_I_II"/>
    <property type="match status" value="1"/>
</dbReference>
<dbReference type="PROSITE" id="PS52004">
    <property type="entry name" value="KS3_2"/>
    <property type="match status" value="1"/>
</dbReference>
<dbReference type="SMART" id="SM00825">
    <property type="entry name" value="PKS_KS"/>
    <property type="match status" value="1"/>
</dbReference>
<reference evidence="5 6" key="1">
    <citation type="submission" date="2018-05" db="EMBL/GenBank/DDBJ databases">
        <title>Coraliomargarita sinensis sp. nov., isolated from a marine solar saltern.</title>
        <authorList>
            <person name="Zhou L.Y."/>
        </authorList>
    </citation>
    <scope>NUCLEOTIDE SEQUENCE [LARGE SCALE GENOMIC DNA]</scope>
    <source>
        <strain evidence="5 6">WN38</strain>
    </source>
</reference>
<dbReference type="InterPro" id="IPR014031">
    <property type="entry name" value="Ketoacyl_synth_C"/>
</dbReference>
<dbReference type="InterPro" id="IPR000794">
    <property type="entry name" value="Beta-ketoacyl_synthase"/>
</dbReference>
<dbReference type="GO" id="GO:0005829">
    <property type="term" value="C:cytosol"/>
    <property type="evidence" value="ECO:0007669"/>
    <property type="project" value="TreeGrafter"/>
</dbReference>
<dbReference type="InParanoid" id="A0A317ZQS0"/>